<keyword evidence="2" id="KW-1185">Reference proteome</keyword>
<dbReference type="Proteomes" id="UP000186364">
    <property type="component" value="Unassembled WGS sequence"/>
</dbReference>
<dbReference type="AlphaFoldDB" id="A0A1Q9AY52"/>
<dbReference type="OrthoDB" id="8282470at2"/>
<organism evidence="1 2">
    <name type="scientific">Xaviernesmea oryzae</name>
    <dbReference type="NCBI Taxonomy" id="464029"/>
    <lineage>
        <taxon>Bacteria</taxon>
        <taxon>Pseudomonadati</taxon>
        <taxon>Pseudomonadota</taxon>
        <taxon>Alphaproteobacteria</taxon>
        <taxon>Hyphomicrobiales</taxon>
        <taxon>Rhizobiaceae</taxon>
        <taxon>Rhizobium/Agrobacterium group</taxon>
        <taxon>Xaviernesmea</taxon>
    </lineage>
</organism>
<dbReference type="RefSeq" id="WP_075627378.1">
    <property type="nucleotide sequence ID" value="NZ_FOAM01000001.1"/>
</dbReference>
<name>A0A1Q9AY52_9HYPH</name>
<gene>
    <name evidence="1" type="ORF">BJF93_15525</name>
</gene>
<reference evidence="1 2" key="1">
    <citation type="submission" date="2016-09" db="EMBL/GenBank/DDBJ databases">
        <title>Rhizobium sp. nov., a novel species isolated from the rice rhizosphere.</title>
        <authorList>
            <person name="Zhao J."/>
            <person name="Zhang X."/>
        </authorList>
    </citation>
    <scope>NUCLEOTIDE SEQUENCE [LARGE SCALE GENOMIC DNA]</scope>
    <source>
        <strain evidence="1 2">1.7048</strain>
    </source>
</reference>
<sequence length="132" mass="14538">MARAKKKPEKAGRRKMRAAVRPADDALEGLLRLKKAWMKASEPERMLFLGWLQENSQEAAALSPGIAHGRYLTPDAIDEIRARMMRRGWTAGDVMAHIGFSPEDPALENALARGAALRLVVVAALTHWLANG</sequence>
<accession>A0A1Q9AY52</accession>
<dbReference type="EMBL" id="MKIP01000037">
    <property type="protein sequence ID" value="OLP60360.1"/>
    <property type="molecule type" value="Genomic_DNA"/>
</dbReference>
<evidence type="ECO:0000313" key="1">
    <source>
        <dbReference type="EMBL" id="OLP60360.1"/>
    </source>
</evidence>
<evidence type="ECO:0000313" key="2">
    <source>
        <dbReference type="Proteomes" id="UP000186364"/>
    </source>
</evidence>
<protein>
    <submittedName>
        <fullName evidence="1">Uncharacterized protein</fullName>
    </submittedName>
</protein>
<comment type="caution">
    <text evidence="1">The sequence shown here is derived from an EMBL/GenBank/DDBJ whole genome shotgun (WGS) entry which is preliminary data.</text>
</comment>
<proteinExistence type="predicted"/>